<gene>
    <name evidence="2" type="ORF">GA0061094_2318</name>
</gene>
<dbReference type="Pfam" id="PF00561">
    <property type="entry name" value="Abhydrolase_1"/>
    <property type="match status" value="1"/>
</dbReference>
<evidence type="ECO:0000313" key="3">
    <source>
        <dbReference type="Proteomes" id="UP000181997"/>
    </source>
</evidence>
<proteinExistence type="predicted"/>
<dbReference type="AlphaFoldDB" id="A0A0V8HJN8"/>
<dbReference type="InterPro" id="IPR000639">
    <property type="entry name" value="Epox_hydrolase-like"/>
</dbReference>
<evidence type="ECO:0000259" key="1">
    <source>
        <dbReference type="Pfam" id="PF00561"/>
    </source>
</evidence>
<dbReference type="Gene3D" id="3.40.50.1820">
    <property type="entry name" value="alpha/beta hydrolase"/>
    <property type="match status" value="1"/>
</dbReference>
<reference evidence="3" key="1">
    <citation type="submission" date="2016-08" db="EMBL/GenBank/DDBJ databases">
        <authorList>
            <person name="Varghese N."/>
            <person name="Submissions Spin"/>
        </authorList>
    </citation>
    <scope>NUCLEOTIDE SEQUENCE [LARGE SCALE GENOMIC DNA]</scope>
    <source>
        <strain evidence="3">SGD-1123</strain>
    </source>
</reference>
<dbReference type="InterPro" id="IPR000073">
    <property type="entry name" value="AB_hydrolase_1"/>
</dbReference>
<dbReference type="GO" id="GO:0016020">
    <property type="term" value="C:membrane"/>
    <property type="evidence" value="ECO:0007669"/>
    <property type="project" value="TreeGrafter"/>
</dbReference>
<dbReference type="GO" id="GO:0003824">
    <property type="term" value="F:catalytic activity"/>
    <property type="evidence" value="ECO:0007669"/>
    <property type="project" value="InterPro"/>
</dbReference>
<dbReference type="InterPro" id="IPR050266">
    <property type="entry name" value="AB_hydrolase_sf"/>
</dbReference>
<dbReference type="OrthoDB" id="9776853at2"/>
<dbReference type="EMBL" id="FMAU01000002">
    <property type="protein sequence ID" value="SCC07763.1"/>
    <property type="molecule type" value="Genomic_DNA"/>
</dbReference>
<dbReference type="InterPro" id="IPR029058">
    <property type="entry name" value="AB_hydrolase_fold"/>
</dbReference>
<dbReference type="RefSeq" id="WP_058298500.1">
    <property type="nucleotide sequence ID" value="NZ_FMAU01000002.1"/>
</dbReference>
<sequence length="265" mass="30676">MLEYKVHQEEFEEYVIFLHGIGGNSTVFGKQLNEFKKQYNVITVHLPGHGKSPSVKSYDERFSIELNLREVLKVMDHLNIDRAHFVGVSLGSIFIHALMQRYPHRVKSAVLAGCITRFTPFASILLKLGDGIKSLMPFLWLYRIFAYIMMPKNNHAVSRKLFIREAKKMNRECFLSWYRLTPFVKSTYQLVQTKAPHIPKLYISGREDHLFVKALEEDIQGDPSAETVFLDDCGHVCNVEKPADFNKHALEFLSRQSVCQLKRVQ</sequence>
<dbReference type="Proteomes" id="UP000181997">
    <property type="component" value="Unassembled WGS sequence"/>
</dbReference>
<feature type="domain" description="AB hydrolase-1" evidence="1">
    <location>
        <begin position="15"/>
        <end position="122"/>
    </location>
</feature>
<organism evidence="2 3">
    <name type="scientific">[Bacillus] enclensis</name>
    <dbReference type="NCBI Taxonomy" id="1402860"/>
    <lineage>
        <taxon>Bacteria</taxon>
        <taxon>Bacillati</taxon>
        <taxon>Bacillota</taxon>
        <taxon>Bacilli</taxon>
        <taxon>Bacillales</taxon>
        <taxon>Bacillaceae</taxon>
        <taxon>Rossellomorea</taxon>
    </lineage>
</organism>
<accession>A0A0V8HJN8</accession>
<name>A0A0V8HJN8_9BACI</name>
<protein>
    <submittedName>
        <fullName evidence="2">Pimeloyl-ACP methyl ester carboxylesterase</fullName>
    </submittedName>
</protein>
<dbReference type="SUPFAM" id="SSF53474">
    <property type="entry name" value="alpha/beta-Hydrolases"/>
    <property type="match status" value="1"/>
</dbReference>
<dbReference type="PANTHER" id="PTHR43798:SF33">
    <property type="entry name" value="HYDROLASE, PUTATIVE (AFU_ORTHOLOGUE AFUA_2G14860)-RELATED"/>
    <property type="match status" value="1"/>
</dbReference>
<evidence type="ECO:0000313" key="2">
    <source>
        <dbReference type="EMBL" id="SCC07763.1"/>
    </source>
</evidence>
<dbReference type="PRINTS" id="PR00412">
    <property type="entry name" value="EPOXHYDRLASE"/>
</dbReference>
<keyword evidence="3" id="KW-1185">Reference proteome</keyword>
<dbReference type="PANTHER" id="PTHR43798">
    <property type="entry name" value="MONOACYLGLYCEROL LIPASE"/>
    <property type="match status" value="1"/>
</dbReference>